<comment type="caution">
    <text evidence="1">The sequence shown here is derived from an EMBL/GenBank/DDBJ whole genome shotgun (WGS) entry which is preliminary data.</text>
</comment>
<reference evidence="1" key="1">
    <citation type="submission" date="2019-08" db="EMBL/GenBank/DDBJ databases">
        <title>The genome of the North American firefly Photinus pyralis.</title>
        <authorList>
            <consortium name="Photinus pyralis genome working group"/>
            <person name="Fallon T.R."/>
            <person name="Sander Lower S.E."/>
            <person name="Weng J.-K."/>
        </authorList>
    </citation>
    <scope>NUCLEOTIDE SEQUENCE</scope>
    <source>
        <strain evidence="1">TRF0915ILg1</strain>
        <tissue evidence="1">Whole body</tissue>
    </source>
</reference>
<evidence type="ECO:0000313" key="1">
    <source>
        <dbReference type="EMBL" id="KAF2880602.1"/>
    </source>
</evidence>
<organism evidence="1 2">
    <name type="scientific">Ignelater luminosus</name>
    <name type="common">Cucubano</name>
    <name type="synonym">Pyrophorus luminosus</name>
    <dbReference type="NCBI Taxonomy" id="2038154"/>
    <lineage>
        <taxon>Eukaryota</taxon>
        <taxon>Metazoa</taxon>
        <taxon>Ecdysozoa</taxon>
        <taxon>Arthropoda</taxon>
        <taxon>Hexapoda</taxon>
        <taxon>Insecta</taxon>
        <taxon>Pterygota</taxon>
        <taxon>Neoptera</taxon>
        <taxon>Endopterygota</taxon>
        <taxon>Coleoptera</taxon>
        <taxon>Polyphaga</taxon>
        <taxon>Elateriformia</taxon>
        <taxon>Elateroidea</taxon>
        <taxon>Elateridae</taxon>
        <taxon>Agrypninae</taxon>
        <taxon>Pyrophorini</taxon>
        <taxon>Ignelater</taxon>
    </lineage>
</organism>
<accession>A0A8K0FXT9</accession>
<gene>
    <name evidence="1" type="ORF">ILUMI_25566</name>
</gene>
<protein>
    <submittedName>
        <fullName evidence="1">Uncharacterized protein</fullName>
    </submittedName>
</protein>
<proteinExistence type="predicted"/>
<evidence type="ECO:0000313" key="2">
    <source>
        <dbReference type="Proteomes" id="UP000801492"/>
    </source>
</evidence>
<dbReference type="Proteomes" id="UP000801492">
    <property type="component" value="Unassembled WGS sequence"/>
</dbReference>
<dbReference type="EMBL" id="VTPC01090937">
    <property type="protein sequence ID" value="KAF2880602.1"/>
    <property type="molecule type" value="Genomic_DNA"/>
</dbReference>
<dbReference type="AlphaFoldDB" id="A0A8K0FXT9"/>
<dbReference type="OrthoDB" id="6596404at2759"/>
<name>A0A8K0FXT9_IGNLU</name>
<keyword evidence="2" id="KW-1185">Reference proteome</keyword>
<sequence length="123" mass="14800">MASRIHKFPRREIGRFSDRIQNVLDNKDAREILGEYLKEVKRRDLQNVLKLWKEAAKYLKDEGPYSEEEMWDQIDGIDDFNINPLMTISEKNDKLIYIQQESARILNRVLSVFIKYLEQKHMQ</sequence>